<evidence type="ECO:0000313" key="2">
    <source>
        <dbReference type="EMBL" id="GEU51292.1"/>
    </source>
</evidence>
<evidence type="ECO:0000256" key="1">
    <source>
        <dbReference type="SAM" id="MobiDB-lite"/>
    </source>
</evidence>
<gene>
    <name evidence="2" type="ORF">Tci_023270</name>
</gene>
<organism evidence="2">
    <name type="scientific">Tanacetum cinerariifolium</name>
    <name type="common">Dalmatian daisy</name>
    <name type="synonym">Chrysanthemum cinerariifolium</name>
    <dbReference type="NCBI Taxonomy" id="118510"/>
    <lineage>
        <taxon>Eukaryota</taxon>
        <taxon>Viridiplantae</taxon>
        <taxon>Streptophyta</taxon>
        <taxon>Embryophyta</taxon>
        <taxon>Tracheophyta</taxon>
        <taxon>Spermatophyta</taxon>
        <taxon>Magnoliopsida</taxon>
        <taxon>eudicotyledons</taxon>
        <taxon>Gunneridae</taxon>
        <taxon>Pentapetalae</taxon>
        <taxon>asterids</taxon>
        <taxon>campanulids</taxon>
        <taxon>Asterales</taxon>
        <taxon>Asteraceae</taxon>
        <taxon>Asteroideae</taxon>
        <taxon>Anthemideae</taxon>
        <taxon>Anthemidinae</taxon>
        <taxon>Tanacetum</taxon>
    </lineage>
</organism>
<dbReference type="AlphaFoldDB" id="A0A6L2KRR3"/>
<feature type="compositionally biased region" description="Polar residues" evidence="1">
    <location>
        <begin position="167"/>
        <end position="181"/>
    </location>
</feature>
<feature type="region of interest" description="Disordered" evidence="1">
    <location>
        <begin position="1"/>
        <end position="25"/>
    </location>
</feature>
<comment type="caution">
    <text evidence="2">The sequence shown here is derived from an EMBL/GenBank/DDBJ whole genome shotgun (WGS) entry which is preliminary data.</text>
</comment>
<name>A0A6L2KRR3_TANCI</name>
<reference evidence="2" key="1">
    <citation type="journal article" date="2019" name="Sci. Rep.">
        <title>Draft genome of Tanacetum cinerariifolium, the natural source of mosquito coil.</title>
        <authorList>
            <person name="Yamashiro T."/>
            <person name="Shiraishi A."/>
            <person name="Satake H."/>
            <person name="Nakayama K."/>
        </authorList>
    </citation>
    <scope>NUCLEOTIDE SEQUENCE</scope>
</reference>
<protein>
    <submittedName>
        <fullName evidence="2">Uncharacterized protein</fullName>
    </submittedName>
</protein>
<feature type="region of interest" description="Disordered" evidence="1">
    <location>
        <begin position="161"/>
        <end position="237"/>
    </location>
</feature>
<dbReference type="EMBL" id="BKCJ010002844">
    <property type="protein sequence ID" value="GEU51292.1"/>
    <property type="molecule type" value="Genomic_DNA"/>
</dbReference>
<accession>A0A6L2KRR3</accession>
<proteinExistence type="predicted"/>
<sequence length="237" mass="25321">MKTKRKLIPKSTHTHGDPDGNRGNVGNRDLFDDVCGVGPSVSPKRHCVRVPTSVVHGAVCVCAPTSAADGGVLYDNVYGVGPSVFPETQHICCSVSEAVLDTRIKTPEVLVVALDIFSNTPLQQPALVPQECRQPLCEPMSDVGISGGSAAVHTHFQDTMNVHHPHTSSNSRAALGSQQLPTPVRSPRVREVPNVNNQARARRDRTRRGSIVGDENLSSQVRASGPPVGYKRLGACD</sequence>